<evidence type="ECO:0000313" key="4">
    <source>
        <dbReference type="Proteomes" id="UP001501682"/>
    </source>
</evidence>
<protein>
    <recommendedName>
        <fullName evidence="2">FMN-dependent dehydrogenase domain-containing protein</fullName>
    </recommendedName>
</protein>
<evidence type="ECO:0000259" key="2">
    <source>
        <dbReference type="Pfam" id="PF01070"/>
    </source>
</evidence>
<dbReference type="InterPro" id="IPR000262">
    <property type="entry name" value="FMN-dep_DH"/>
</dbReference>
<evidence type="ECO:0000256" key="1">
    <source>
        <dbReference type="ARBA" id="ARBA00001917"/>
    </source>
</evidence>
<comment type="cofactor">
    <cofactor evidence="1">
        <name>FMN</name>
        <dbReference type="ChEBI" id="CHEBI:58210"/>
    </cofactor>
</comment>
<name>A0ABP8CVN3_9FLAO</name>
<dbReference type="Proteomes" id="UP001501682">
    <property type="component" value="Unassembled WGS sequence"/>
</dbReference>
<accession>A0ABP8CVN3</accession>
<keyword evidence="4" id="KW-1185">Reference proteome</keyword>
<dbReference type="EMBL" id="BAABCB010000018">
    <property type="protein sequence ID" value="GAA4243773.1"/>
    <property type="molecule type" value="Genomic_DNA"/>
</dbReference>
<dbReference type="Gene3D" id="3.20.20.70">
    <property type="entry name" value="Aldolase class I"/>
    <property type="match status" value="1"/>
</dbReference>
<evidence type="ECO:0000313" key="3">
    <source>
        <dbReference type="EMBL" id="GAA4243773.1"/>
    </source>
</evidence>
<comment type="caution">
    <text evidence="3">The sequence shown here is derived from an EMBL/GenBank/DDBJ whole genome shotgun (WGS) entry which is preliminary data.</text>
</comment>
<gene>
    <name evidence="3" type="ORF">GCM10022292_19710</name>
</gene>
<dbReference type="InterPro" id="IPR013785">
    <property type="entry name" value="Aldolase_TIM"/>
</dbReference>
<proteinExistence type="predicted"/>
<dbReference type="Pfam" id="PF01070">
    <property type="entry name" value="FMN_dh"/>
    <property type="match status" value="1"/>
</dbReference>
<feature type="domain" description="FMN-dependent dehydrogenase" evidence="2">
    <location>
        <begin position="1"/>
        <end position="48"/>
    </location>
</feature>
<dbReference type="SUPFAM" id="SSF51395">
    <property type="entry name" value="FMN-linked oxidoreductases"/>
    <property type="match status" value="1"/>
</dbReference>
<reference evidence="4" key="1">
    <citation type="journal article" date="2019" name="Int. J. Syst. Evol. Microbiol.">
        <title>The Global Catalogue of Microorganisms (GCM) 10K type strain sequencing project: providing services to taxonomists for standard genome sequencing and annotation.</title>
        <authorList>
            <consortium name="The Broad Institute Genomics Platform"/>
            <consortium name="The Broad Institute Genome Sequencing Center for Infectious Disease"/>
            <person name="Wu L."/>
            <person name="Ma J."/>
        </authorList>
    </citation>
    <scope>NUCLEOTIDE SEQUENCE [LARGE SCALE GENOMIC DNA]</scope>
    <source>
        <strain evidence="4">JCM 17633</strain>
    </source>
</reference>
<organism evidence="3 4">
    <name type="scientific">Winogradskyella damuponensis</name>
    <dbReference type="NCBI Taxonomy" id="943939"/>
    <lineage>
        <taxon>Bacteria</taxon>
        <taxon>Pseudomonadati</taxon>
        <taxon>Bacteroidota</taxon>
        <taxon>Flavobacteriia</taxon>
        <taxon>Flavobacteriales</taxon>
        <taxon>Flavobacteriaceae</taxon>
        <taxon>Winogradskyella</taxon>
    </lineage>
</organism>
<sequence>MGRSFMYGVSALGHKGGDHTISLLKTELQQVMEQICCERVEDLPKHLLIK</sequence>